<gene>
    <name evidence="1" type="ORF">PRV_01495</name>
</gene>
<accession>U5NBW2</accession>
<dbReference type="RefSeq" id="WP_022769618.1">
    <property type="nucleotide sequence ID" value="NC_022575.1"/>
</dbReference>
<reference evidence="1 2" key="1">
    <citation type="journal article" date="2013" name="Genome Announc.">
        <title>Genome Sequence of Mycoplasma parvum (Formerly Eperythrozoon parvum), a Diminutive Hemoplasma of the Pig.</title>
        <authorList>
            <person name="do Nascimento N.C."/>
            <person name="Dos Santos A.P."/>
            <person name="Chu Y."/>
            <person name="Guimaraes A.M."/>
            <person name="Pagliaro A."/>
            <person name="Messick J.B."/>
        </authorList>
    </citation>
    <scope>NUCLEOTIDE SEQUENCE [LARGE SCALE GENOMIC DNA]</scope>
    <source>
        <strain evidence="1 2">Indiana</strain>
    </source>
</reference>
<dbReference type="KEGG" id="mpv:PRV_01495"/>
<dbReference type="AlphaFoldDB" id="U5NBW2"/>
<proteinExistence type="predicted"/>
<dbReference type="PATRIC" id="fig|1403316.3.peg.268"/>
<dbReference type="EMBL" id="CP006771">
    <property type="protein sequence ID" value="AGX89056.1"/>
    <property type="molecule type" value="Genomic_DNA"/>
</dbReference>
<protein>
    <submittedName>
        <fullName evidence="1">Uncharacterized protein</fullName>
    </submittedName>
</protein>
<dbReference type="Proteomes" id="UP000017119">
    <property type="component" value="Chromosome"/>
</dbReference>
<keyword evidence="2" id="KW-1185">Reference proteome</keyword>
<evidence type="ECO:0000313" key="1">
    <source>
        <dbReference type="EMBL" id="AGX89056.1"/>
    </source>
</evidence>
<evidence type="ECO:0000313" key="2">
    <source>
        <dbReference type="Proteomes" id="UP000017119"/>
    </source>
</evidence>
<dbReference type="HOGENOM" id="CLU_3137939_0_0_14"/>
<sequence length="49" mass="5159">MFLLSAVCSGGLIAFVVVKAFKGIKEATEKEAKEKQTAITQSNQISVSG</sequence>
<organism evidence="1 2">
    <name type="scientific">Mycoplasma parvum str. Indiana</name>
    <dbReference type="NCBI Taxonomy" id="1403316"/>
    <lineage>
        <taxon>Bacteria</taxon>
        <taxon>Bacillati</taxon>
        <taxon>Mycoplasmatota</taxon>
        <taxon>Mollicutes</taxon>
        <taxon>Mycoplasmataceae</taxon>
        <taxon>Mycoplasma</taxon>
    </lineage>
</organism>
<name>U5NBW2_9MOLU</name>